<protein>
    <submittedName>
        <fullName evidence="8">OmpA family protein</fullName>
    </submittedName>
</protein>
<sequence>MTKILNLCFLFAVSGAQAFGVAPIQGYEVGSHKITDYADIDLPVSCAQPSCQLKAHIANGRFRIDGKVEKLQMLHRSGSKVSPQQVAREYTASLTKVGGKLLNRESGENGAFVFKVPDGAGHVWVVLDDNFAGYHTLYLVTPQTRASTVSVQASELAASLRSDGLATLYINFDTGRSELKAAVEPTIDETVTLLKQQPTLRVSVEGHTDNQGDAAANRQLSLDRARAIVAALEARGIAKGRLAAKGHGQDAPIADNRKEDGRAKNRRVELVQLT</sequence>
<dbReference type="Pfam" id="PF00691">
    <property type="entry name" value="OmpA"/>
    <property type="match status" value="1"/>
</dbReference>
<keyword evidence="9" id="KW-1185">Reference proteome</keyword>
<dbReference type="InterPro" id="IPR006665">
    <property type="entry name" value="OmpA-like"/>
</dbReference>
<keyword evidence="2 4" id="KW-0472">Membrane</keyword>
<organism evidence="8 9">
    <name type="scientific">Pelomonas dachongensis</name>
    <dbReference type="NCBI Taxonomy" id="3299029"/>
    <lineage>
        <taxon>Bacteria</taxon>
        <taxon>Pseudomonadati</taxon>
        <taxon>Pseudomonadota</taxon>
        <taxon>Betaproteobacteria</taxon>
        <taxon>Burkholderiales</taxon>
        <taxon>Sphaerotilaceae</taxon>
        <taxon>Roseateles</taxon>
    </lineage>
</organism>
<feature type="chain" id="PRO_5045852388" evidence="6">
    <location>
        <begin position="19"/>
        <end position="274"/>
    </location>
</feature>
<dbReference type="InterPro" id="IPR050330">
    <property type="entry name" value="Bact_OuterMem_StrucFunc"/>
</dbReference>
<evidence type="ECO:0000313" key="9">
    <source>
        <dbReference type="Proteomes" id="UP001606300"/>
    </source>
</evidence>
<reference evidence="8 9" key="1">
    <citation type="submission" date="2024-09" db="EMBL/GenBank/DDBJ databases">
        <title>Novel species of the genus Pelomonas and Roseateles isolated from streams.</title>
        <authorList>
            <person name="Lu H."/>
        </authorList>
    </citation>
    <scope>NUCLEOTIDE SEQUENCE [LARGE SCALE GENOMIC DNA]</scope>
    <source>
        <strain evidence="8 9">DC23W</strain>
    </source>
</reference>
<evidence type="ECO:0000313" key="8">
    <source>
        <dbReference type="EMBL" id="MFG6412611.1"/>
    </source>
</evidence>
<evidence type="ECO:0000256" key="2">
    <source>
        <dbReference type="ARBA" id="ARBA00023136"/>
    </source>
</evidence>
<dbReference type="PRINTS" id="PR01021">
    <property type="entry name" value="OMPADOMAIN"/>
</dbReference>
<comment type="subcellular location">
    <subcellularLocation>
        <location evidence="1">Cell outer membrane</location>
    </subcellularLocation>
</comment>
<dbReference type="PANTHER" id="PTHR30329">
    <property type="entry name" value="STATOR ELEMENT OF FLAGELLAR MOTOR COMPLEX"/>
    <property type="match status" value="1"/>
</dbReference>
<evidence type="ECO:0000256" key="6">
    <source>
        <dbReference type="SAM" id="SignalP"/>
    </source>
</evidence>
<keyword evidence="6" id="KW-0732">Signal</keyword>
<gene>
    <name evidence="8" type="ORF">ACG02S_01725</name>
</gene>
<evidence type="ECO:0000256" key="4">
    <source>
        <dbReference type="PROSITE-ProRule" id="PRU00473"/>
    </source>
</evidence>
<dbReference type="Gene3D" id="3.30.1330.60">
    <property type="entry name" value="OmpA-like domain"/>
    <property type="match status" value="1"/>
</dbReference>
<evidence type="ECO:0000256" key="3">
    <source>
        <dbReference type="ARBA" id="ARBA00023237"/>
    </source>
</evidence>
<dbReference type="InterPro" id="IPR036737">
    <property type="entry name" value="OmpA-like_sf"/>
</dbReference>
<dbReference type="PROSITE" id="PS51123">
    <property type="entry name" value="OMPA_2"/>
    <property type="match status" value="1"/>
</dbReference>
<feature type="domain" description="OmpA-like" evidence="7">
    <location>
        <begin position="159"/>
        <end position="274"/>
    </location>
</feature>
<feature type="signal peptide" evidence="6">
    <location>
        <begin position="1"/>
        <end position="18"/>
    </location>
</feature>
<dbReference type="Proteomes" id="UP001606300">
    <property type="component" value="Unassembled WGS sequence"/>
</dbReference>
<dbReference type="InterPro" id="IPR006664">
    <property type="entry name" value="OMP_bac"/>
</dbReference>
<dbReference type="EMBL" id="JBIGHY010000001">
    <property type="protein sequence ID" value="MFG6412611.1"/>
    <property type="molecule type" value="Genomic_DNA"/>
</dbReference>
<dbReference type="CDD" id="cd07185">
    <property type="entry name" value="OmpA_C-like"/>
    <property type="match status" value="1"/>
</dbReference>
<dbReference type="PANTHER" id="PTHR30329:SF21">
    <property type="entry name" value="LIPOPROTEIN YIAD-RELATED"/>
    <property type="match status" value="1"/>
</dbReference>
<dbReference type="SUPFAM" id="SSF103088">
    <property type="entry name" value="OmpA-like"/>
    <property type="match status" value="1"/>
</dbReference>
<feature type="region of interest" description="Disordered" evidence="5">
    <location>
        <begin position="243"/>
        <end position="263"/>
    </location>
</feature>
<name>A0ABW7EGL1_9BURK</name>
<dbReference type="RefSeq" id="WP_394468713.1">
    <property type="nucleotide sequence ID" value="NZ_JBIGHY010000001.1"/>
</dbReference>
<evidence type="ECO:0000256" key="5">
    <source>
        <dbReference type="SAM" id="MobiDB-lite"/>
    </source>
</evidence>
<proteinExistence type="predicted"/>
<comment type="caution">
    <text evidence="8">The sequence shown here is derived from an EMBL/GenBank/DDBJ whole genome shotgun (WGS) entry which is preliminary data.</text>
</comment>
<accession>A0ABW7EGL1</accession>
<keyword evidence="3" id="KW-0998">Cell outer membrane</keyword>
<evidence type="ECO:0000259" key="7">
    <source>
        <dbReference type="PROSITE" id="PS51123"/>
    </source>
</evidence>
<evidence type="ECO:0000256" key="1">
    <source>
        <dbReference type="ARBA" id="ARBA00004442"/>
    </source>
</evidence>